<evidence type="ECO:0000313" key="4">
    <source>
        <dbReference type="EMBL" id="ONL99480.1"/>
    </source>
</evidence>
<dbReference type="InterPro" id="IPR001305">
    <property type="entry name" value="HSP_DnaJ_Cys-rich_dom"/>
</dbReference>
<feature type="domain" description="CR-type" evidence="2">
    <location>
        <begin position="22"/>
        <end position="103"/>
    </location>
</feature>
<dbReference type="CDD" id="cd10719">
    <property type="entry name" value="DnaJ_zf"/>
    <property type="match status" value="1"/>
</dbReference>
<dbReference type="PANTHER" id="PTHR43096:SF10">
    <property type="entry name" value="CHAPERONE PROTEIN DNAJ A6, CHLOROPLASTIC"/>
    <property type="match status" value="1"/>
</dbReference>
<dbReference type="EMBL" id="CM007647">
    <property type="protein sequence ID" value="ONL99491.1"/>
    <property type="molecule type" value="Genomic_DNA"/>
</dbReference>
<reference evidence="3" key="1">
    <citation type="journal article" date="2009" name="PLoS Genet.">
        <title>Sequencing, mapping, and analysis of 27,455 maize full-length cDNAs.</title>
        <authorList>
            <person name="Soderlund C."/>
            <person name="Descour A."/>
            <person name="Kudrna D."/>
            <person name="Bomhoff M."/>
            <person name="Boyd L."/>
            <person name="Currie J."/>
            <person name="Angelova A."/>
            <person name="Collura K."/>
            <person name="Wissotski M."/>
            <person name="Ashley E."/>
            <person name="Morrow D."/>
            <person name="Fernandes J."/>
            <person name="Walbot V."/>
            <person name="Yu Y."/>
        </authorList>
    </citation>
    <scope>NUCLEOTIDE SEQUENCE</scope>
    <source>
        <strain evidence="3">B73</strain>
    </source>
</reference>
<dbReference type="EMBL" id="CM007647">
    <property type="protein sequence ID" value="ONL99482.1"/>
    <property type="molecule type" value="Genomic_DNA"/>
</dbReference>
<sequence length="197" mass="21214">MFSLKCPRKLCLLWNFKEAVFGVEKEIEITRLEGCNTCDGSGAKPGTKATACKTCGGQGQVVSSTRTLLGIFQQVSTCNTCGGIGEFSTPCNTCGGDGWVRRTKRISLKVPAGVDSGSMLRVWSEGNAGRRGGPPGTFMSSLMFSLILFLSEMGQTFSTHARFLTLMQSLGPPSKSPLLTEQLTLRYPQGLSQAQLW</sequence>
<gene>
    <name evidence="4" type="ORF">ZEAMMB73_Zm00001d029722</name>
</gene>
<dbReference type="EMBL" id="CM007647">
    <property type="protein sequence ID" value="ONL99484.1"/>
    <property type="molecule type" value="Genomic_DNA"/>
</dbReference>
<reference evidence="4" key="2">
    <citation type="submission" date="2015-12" db="EMBL/GenBank/DDBJ databases">
        <title>Update maize B73 reference genome by single molecule sequencing technologies.</title>
        <authorList>
            <consortium name="Maize Genome Sequencing Project"/>
            <person name="Ware D."/>
        </authorList>
    </citation>
    <scope>NUCLEOTIDE SEQUENCE [LARGE SCALE GENOMIC DNA]</scope>
    <source>
        <tissue evidence="4">Seedling</tissue>
    </source>
</reference>
<feature type="zinc finger region" description="CR-type" evidence="1">
    <location>
        <begin position="22"/>
        <end position="103"/>
    </location>
</feature>
<dbReference type="FunFam" id="2.10.230.10:FF:000006">
    <property type="entry name" value="Chaperone protein dnaJ A6 chloroplastic"/>
    <property type="match status" value="1"/>
</dbReference>
<dbReference type="PaxDb" id="4577-GRMZM2G043636_P01"/>
<dbReference type="EMBL" id="CM007647">
    <property type="protein sequence ID" value="ONL99480.1"/>
    <property type="molecule type" value="Genomic_DNA"/>
</dbReference>
<keyword evidence="1" id="KW-0479">Metal-binding</keyword>
<dbReference type="EMBL" id="CM007647">
    <property type="protein sequence ID" value="ONL99494.1"/>
    <property type="molecule type" value="Genomic_DNA"/>
</dbReference>
<dbReference type="EMBL" id="CM007647">
    <property type="protein sequence ID" value="ONL99481.1"/>
    <property type="molecule type" value="Genomic_DNA"/>
</dbReference>
<name>C4IY64_MAIZE</name>
<keyword evidence="1" id="KW-0862">Zinc</keyword>
<accession>C4IY64</accession>
<dbReference type="SUPFAM" id="SSF57938">
    <property type="entry name" value="DnaJ/Hsp40 cysteine-rich domain"/>
    <property type="match status" value="1"/>
</dbReference>
<dbReference type="InterPro" id="IPR036410">
    <property type="entry name" value="HSP_DnaJ_Cys-rich_dom_sf"/>
</dbReference>
<dbReference type="Pfam" id="PF01556">
    <property type="entry name" value="DnaJ_C"/>
    <property type="match status" value="1"/>
</dbReference>
<dbReference type="OMA" id="NECASNC"/>
<dbReference type="InterPro" id="IPR008971">
    <property type="entry name" value="HSP40/DnaJ_pept-bd"/>
</dbReference>
<dbReference type="HOGENOM" id="CLU_1385992_0_0_1"/>
<evidence type="ECO:0000256" key="1">
    <source>
        <dbReference type="PROSITE-ProRule" id="PRU00546"/>
    </source>
</evidence>
<dbReference type="Pfam" id="PF00684">
    <property type="entry name" value="DnaJ_CXXCXGXG"/>
    <property type="match status" value="1"/>
</dbReference>
<dbReference type="GO" id="GO:0006457">
    <property type="term" value="P:protein folding"/>
    <property type="evidence" value="ECO:0007669"/>
    <property type="project" value="InterPro"/>
</dbReference>
<dbReference type="KEGG" id="zma:100384497"/>
<dbReference type="PROSITE" id="PS51188">
    <property type="entry name" value="ZF_CR"/>
    <property type="match status" value="1"/>
</dbReference>
<dbReference type="Gene3D" id="2.10.230.10">
    <property type="entry name" value="Heat shock protein DnaJ, cysteine-rich domain"/>
    <property type="match status" value="1"/>
</dbReference>
<dbReference type="InterPro" id="IPR002939">
    <property type="entry name" value="DnaJ_C"/>
</dbReference>
<dbReference type="GO" id="GO:0051082">
    <property type="term" value="F:unfolded protein binding"/>
    <property type="evidence" value="ECO:0007669"/>
    <property type="project" value="InterPro"/>
</dbReference>
<evidence type="ECO:0000313" key="3">
    <source>
        <dbReference type="EMBL" id="ACR33864.1"/>
    </source>
</evidence>
<dbReference type="EMBL" id="CM007647">
    <property type="protein sequence ID" value="ONL99489.1"/>
    <property type="molecule type" value="Genomic_DNA"/>
</dbReference>
<dbReference type="EMBL" id="BT083511">
    <property type="protein sequence ID" value="ACR33864.1"/>
    <property type="molecule type" value="mRNA"/>
</dbReference>
<keyword evidence="1" id="KW-0863">Zinc-finger</keyword>
<dbReference type="PANTHER" id="PTHR43096">
    <property type="entry name" value="DNAJ HOMOLOG 1, MITOCHONDRIAL-RELATED"/>
    <property type="match status" value="1"/>
</dbReference>
<evidence type="ECO:0000259" key="2">
    <source>
        <dbReference type="PROSITE" id="PS51188"/>
    </source>
</evidence>
<protein>
    <recommendedName>
        <fullName evidence="2">CR-type domain-containing protein</fullName>
    </recommendedName>
</protein>
<dbReference type="GO" id="GO:0008270">
    <property type="term" value="F:zinc ion binding"/>
    <property type="evidence" value="ECO:0007669"/>
    <property type="project" value="UniProtKB-KW"/>
</dbReference>
<dbReference type="EMBL" id="CM007647">
    <property type="protein sequence ID" value="ONL99487.1"/>
    <property type="molecule type" value="Genomic_DNA"/>
</dbReference>
<dbReference type="EMBL" id="CM007647">
    <property type="protein sequence ID" value="ONL99485.1"/>
    <property type="molecule type" value="Genomic_DNA"/>
</dbReference>
<proteinExistence type="evidence at transcript level"/>
<dbReference type="EMBL" id="CM007647">
    <property type="protein sequence ID" value="ONL99488.1"/>
    <property type="molecule type" value="Genomic_DNA"/>
</dbReference>
<dbReference type="OrthoDB" id="1933686at2759"/>
<dbReference type="SUPFAM" id="SSF49493">
    <property type="entry name" value="HSP40/DnaJ peptide-binding domain"/>
    <property type="match status" value="1"/>
</dbReference>
<dbReference type="Gene3D" id="2.60.260.20">
    <property type="entry name" value="Urease metallochaperone UreE, N-terminal domain"/>
    <property type="match status" value="1"/>
</dbReference>
<dbReference type="AlphaFoldDB" id="C4IY64"/>
<organism evidence="3">
    <name type="scientific">Zea mays</name>
    <name type="common">Maize</name>
    <dbReference type="NCBI Taxonomy" id="4577"/>
    <lineage>
        <taxon>Eukaryota</taxon>
        <taxon>Viridiplantae</taxon>
        <taxon>Streptophyta</taxon>
        <taxon>Embryophyta</taxon>
        <taxon>Tracheophyta</taxon>
        <taxon>Spermatophyta</taxon>
        <taxon>Magnoliopsida</taxon>
        <taxon>Liliopsida</taxon>
        <taxon>Poales</taxon>
        <taxon>Poaceae</taxon>
        <taxon>PACMAD clade</taxon>
        <taxon>Panicoideae</taxon>
        <taxon>Andropogonodae</taxon>
        <taxon>Andropogoneae</taxon>
        <taxon>Tripsacinae</taxon>
        <taxon>Zea</taxon>
    </lineage>
</organism>
<dbReference type="GO" id="GO:0031072">
    <property type="term" value="F:heat shock protein binding"/>
    <property type="evidence" value="ECO:0007669"/>
    <property type="project" value="InterPro"/>
</dbReference>